<reference evidence="8 9" key="1">
    <citation type="journal article" date="2012" name="Front. Microbiol.">
        <title>Redundancy and modularity in membrane-associated dissimilatory nitrate reduction in Bacillus.</title>
        <authorList>
            <person name="Heylen K."/>
            <person name="Keltjens J."/>
        </authorList>
    </citation>
    <scope>NUCLEOTIDE SEQUENCE [LARGE SCALE GENOMIC DNA]</scope>
    <source>
        <strain evidence="8 9">LMG 9581</strain>
    </source>
</reference>
<dbReference type="RefSeq" id="WP_003330105.1">
    <property type="nucleotide sequence ID" value="NZ_AJLR01000040.1"/>
</dbReference>
<feature type="signal peptide" evidence="6">
    <location>
        <begin position="1"/>
        <end position="23"/>
    </location>
</feature>
<dbReference type="Proteomes" id="UP000006315">
    <property type="component" value="Unassembled WGS sequence"/>
</dbReference>
<evidence type="ECO:0000256" key="6">
    <source>
        <dbReference type="SAM" id="SignalP"/>
    </source>
</evidence>
<feature type="domain" description="PPIase cyclophilin-type" evidence="7">
    <location>
        <begin position="167"/>
        <end position="337"/>
    </location>
</feature>
<dbReference type="PROSITE" id="PS00170">
    <property type="entry name" value="CSA_PPIASE_1"/>
    <property type="match status" value="1"/>
</dbReference>
<dbReference type="PANTHER" id="PTHR45625:SF4">
    <property type="entry name" value="PEPTIDYLPROLYL ISOMERASE DOMAIN AND WD REPEAT-CONTAINING PROTEIN 1"/>
    <property type="match status" value="1"/>
</dbReference>
<dbReference type="Gene3D" id="2.40.100.10">
    <property type="entry name" value="Cyclophilin-like"/>
    <property type="match status" value="1"/>
</dbReference>
<dbReference type="PROSITE" id="PS50072">
    <property type="entry name" value="CSA_PPIASE_2"/>
    <property type="match status" value="1"/>
</dbReference>
<keyword evidence="9" id="KW-1185">Reference proteome</keyword>
<dbReference type="InterPro" id="IPR044666">
    <property type="entry name" value="Cyclophilin_A-like"/>
</dbReference>
<evidence type="ECO:0000256" key="3">
    <source>
        <dbReference type="ARBA" id="ARBA00013194"/>
    </source>
</evidence>
<evidence type="ECO:0000259" key="7">
    <source>
        <dbReference type="PROSITE" id="PS50072"/>
    </source>
</evidence>
<keyword evidence="5 8" id="KW-0413">Isomerase</keyword>
<dbReference type="SUPFAM" id="SSF55383">
    <property type="entry name" value="Copper amine oxidase, domain N"/>
    <property type="match status" value="1"/>
</dbReference>
<dbReference type="EMBL" id="AJLR01000040">
    <property type="protein sequence ID" value="EKN68285.1"/>
    <property type="molecule type" value="Genomic_DNA"/>
</dbReference>
<dbReference type="SUPFAM" id="SSF50891">
    <property type="entry name" value="Cyclophilin-like"/>
    <property type="match status" value="1"/>
</dbReference>
<evidence type="ECO:0000256" key="1">
    <source>
        <dbReference type="ARBA" id="ARBA00000971"/>
    </source>
</evidence>
<dbReference type="InterPro" id="IPR029000">
    <property type="entry name" value="Cyclophilin-like_dom_sf"/>
</dbReference>
<dbReference type="InterPro" id="IPR002130">
    <property type="entry name" value="Cyclophilin-type_PPIase_dom"/>
</dbReference>
<dbReference type="GO" id="GO:0003755">
    <property type="term" value="F:peptidyl-prolyl cis-trans isomerase activity"/>
    <property type="evidence" value="ECO:0007669"/>
    <property type="project" value="UniProtKB-KW"/>
</dbReference>
<gene>
    <name evidence="8" type="ORF">BAZO_04565</name>
</gene>
<dbReference type="Pfam" id="PF00160">
    <property type="entry name" value="Pro_isomerase"/>
    <property type="match status" value="1"/>
</dbReference>
<evidence type="ECO:0000256" key="2">
    <source>
        <dbReference type="ARBA" id="ARBA00002388"/>
    </source>
</evidence>
<proteinExistence type="predicted"/>
<dbReference type="Gene3D" id="3.30.457.10">
    <property type="entry name" value="Copper amine oxidase-like, N-terminal domain"/>
    <property type="match status" value="1"/>
</dbReference>
<dbReference type="AlphaFoldDB" id="K6CAX2"/>
<dbReference type="InterPro" id="IPR036582">
    <property type="entry name" value="Mao_N_sf"/>
</dbReference>
<dbReference type="STRING" id="1131731.BAZO_04565"/>
<dbReference type="PANTHER" id="PTHR45625">
    <property type="entry name" value="PEPTIDYL-PROLYL CIS-TRANS ISOMERASE-RELATED"/>
    <property type="match status" value="1"/>
</dbReference>
<keyword evidence="4" id="KW-0697">Rotamase</keyword>
<comment type="catalytic activity">
    <reaction evidence="1">
        <text>[protein]-peptidylproline (omega=180) = [protein]-peptidylproline (omega=0)</text>
        <dbReference type="Rhea" id="RHEA:16237"/>
        <dbReference type="Rhea" id="RHEA-COMP:10747"/>
        <dbReference type="Rhea" id="RHEA-COMP:10748"/>
        <dbReference type="ChEBI" id="CHEBI:83833"/>
        <dbReference type="ChEBI" id="CHEBI:83834"/>
        <dbReference type="EC" id="5.2.1.8"/>
    </reaction>
</comment>
<feature type="chain" id="PRO_5003894313" description="peptidylprolyl isomerase" evidence="6">
    <location>
        <begin position="24"/>
        <end position="339"/>
    </location>
</feature>
<dbReference type="Pfam" id="PF07833">
    <property type="entry name" value="Cu_amine_oxidN1"/>
    <property type="match status" value="1"/>
</dbReference>
<evidence type="ECO:0000313" key="8">
    <source>
        <dbReference type="EMBL" id="EKN68285.1"/>
    </source>
</evidence>
<keyword evidence="6" id="KW-0732">Signal</keyword>
<dbReference type="InterPro" id="IPR012854">
    <property type="entry name" value="Cu_amine_oxidase-like_N"/>
</dbReference>
<dbReference type="GO" id="GO:0006457">
    <property type="term" value="P:protein folding"/>
    <property type="evidence" value="ECO:0007669"/>
    <property type="project" value="InterPro"/>
</dbReference>
<sequence length="339" mass="37399">MKKILVFAVLLLNFFIISNSVSAAPTIQVIINGTDQSYDQPPIIENNRTLVPLRGVFESLGATVQWNPEKREITAIKNAKTIWLKIGSKTTKVNGAVNEIDVPAAIINGRTMVPLRFVGEALGANVKWFADKRIVQITTDQSQQEVLPQFKQLQSDDPVATMKTTKGDIKIKLFPAQAPKAVENFLTHSKNGYYNGLTFHRVIEDFMIQGGDPNGNSTGGMSIWGEPFPDEFSPELAHFRGALSMANSGPNTNGSQFFIVQADSIDDSLISEMEQAGFNPDVIEKYKAVGGTPWLDNNYTVFGQVIEGMEIVDQIAAVEKNERDMPLTPILIKEIIVKE</sequence>
<dbReference type="PRINTS" id="PR00153">
    <property type="entry name" value="CSAPPISMRASE"/>
</dbReference>
<comment type="caution">
    <text evidence="8">The sequence shown here is derived from an EMBL/GenBank/DDBJ whole genome shotgun (WGS) entry which is preliminary data.</text>
</comment>
<name>K6CAX2_SCHAZ</name>
<dbReference type="EC" id="5.2.1.8" evidence="3"/>
<evidence type="ECO:0000313" key="9">
    <source>
        <dbReference type="Proteomes" id="UP000006315"/>
    </source>
</evidence>
<protein>
    <recommendedName>
        <fullName evidence="3">peptidylprolyl isomerase</fullName>
        <ecNumber evidence="3">5.2.1.8</ecNumber>
    </recommendedName>
</protein>
<accession>K6CAX2</accession>
<dbReference type="InterPro" id="IPR020892">
    <property type="entry name" value="Cyclophilin-type_PPIase_CS"/>
</dbReference>
<evidence type="ECO:0000256" key="5">
    <source>
        <dbReference type="ARBA" id="ARBA00023235"/>
    </source>
</evidence>
<evidence type="ECO:0000256" key="4">
    <source>
        <dbReference type="ARBA" id="ARBA00023110"/>
    </source>
</evidence>
<organism evidence="8 9">
    <name type="scientific">Schinkia azotoformans LMG 9581</name>
    <dbReference type="NCBI Taxonomy" id="1131731"/>
    <lineage>
        <taxon>Bacteria</taxon>
        <taxon>Bacillati</taxon>
        <taxon>Bacillota</taxon>
        <taxon>Bacilli</taxon>
        <taxon>Bacillales</taxon>
        <taxon>Bacillaceae</taxon>
        <taxon>Calidifontibacillus/Schinkia group</taxon>
        <taxon>Schinkia</taxon>
    </lineage>
</organism>
<dbReference type="PATRIC" id="fig|1131731.3.peg.951"/>
<comment type="function">
    <text evidence="2">PPIases accelerate the folding of proteins. It catalyzes the cis-trans isomerization of proline imidic peptide bonds in oligopeptides.</text>
</comment>